<keyword evidence="1" id="KW-0175">Coiled coil</keyword>
<sequence length="195" mass="21542">MLRINLLPIEQLKEQANARNQLQIFFSALIVLLLTLLAIGLFQANKAKGLEQDIVAIKKELEHYKPILKQIKDIEKAKKELERKIQVIKTLDKESSLTVEVLDQVAQLVDSSRLWLTSLKQQGSSLALTGVALDNQTIAHFMNKLEASPHVGTVNLSNASLTRVAGRSLKSFSLQCSVALPPEQDAAENKQPGTP</sequence>
<accession>A0A8J6NBU5</accession>
<evidence type="ECO:0000313" key="3">
    <source>
        <dbReference type="EMBL" id="MBC8209085.1"/>
    </source>
</evidence>
<evidence type="ECO:0000313" key="4">
    <source>
        <dbReference type="Proteomes" id="UP000599024"/>
    </source>
</evidence>
<name>A0A8J6NBU5_9BACT</name>
<keyword evidence="2" id="KW-0812">Transmembrane</keyword>
<proteinExistence type="predicted"/>
<evidence type="ECO:0000256" key="1">
    <source>
        <dbReference type="SAM" id="Coils"/>
    </source>
</evidence>
<dbReference type="EMBL" id="JACNLK010000076">
    <property type="protein sequence ID" value="MBC8209085.1"/>
    <property type="molecule type" value="Genomic_DNA"/>
</dbReference>
<comment type="caution">
    <text evidence="3">The sequence shown here is derived from an EMBL/GenBank/DDBJ whole genome shotgun (WGS) entry which is preliminary data.</text>
</comment>
<keyword evidence="2" id="KW-0472">Membrane</keyword>
<dbReference type="InterPro" id="IPR007813">
    <property type="entry name" value="PilN"/>
</dbReference>
<dbReference type="GO" id="GO:0043107">
    <property type="term" value="P:type IV pilus-dependent motility"/>
    <property type="evidence" value="ECO:0007669"/>
    <property type="project" value="TreeGrafter"/>
</dbReference>
<feature type="coiled-coil region" evidence="1">
    <location>
        <begin position="64"/>
        <end position="94"/>
    </location>
</feature>
<dbReference type="Proteomes" id="UP000599024">
    <property type="component" value="Unassembled WGS sequence"/>
</dbReference>
<dbReference type="Pfam" id="PF05137">
    <property type="entry name" value="PilN"/>
    <property type="match status" value="1"/>
</dbReference>
<organism evidence="3 4">
    <name type="scientific">Candidatus Desulfatifera sulfidica</name>
    <dbReference type="NCBI Taxonomy" id="2841691"/>
    <lineage>
        <taxon>Bacteria</taxon>
        <taxon>Pseudomonadati</taxon>
        <taxon>Thermodesulfobacteriota</taxon>
        <taxon>Desulfobulbia</taxon>
        <taxon>Desulfobulbales</taxon>
        <taxon>Desulfobulbaceae</taxon>
        <taxon>Candidatus Desulfatifera</taxon>
    </lineage>
</organism>
<dbReference type="PANTHER" id="PTHR40278:SF2">
    <property type="entry name" value="TYPE IV PILUS INNER MEMBRANE COMPONENT PILN"/>
    <property type="match status" value="1"/>
</dbReference>
<dbReference type="PANTHER" id="PTHR40278">
    <property type="entry name" value="DNA UTILIZATION PROTEIN HOFN"/>
    <property type="match status" value="1"/>
</dbReference>
<dbReference type="AlphaFoldDB" id="A0A8J6NBU5"/>
<feature type="transmembrane region" description="Helical" evidence="2">
    <location>
        <begin position="22"/>
        <end position="42"/>
    </location>
</feature>
<keyword evidence="2" id="KW-1133">Transmembrane helix</keyword>
<dbReference type="InterPro" id="IPR052534">
    <property type="entry name" value="Extracell_DNA_Util/SecSys_Comp"/>
</dbReference>
<evidence type="ECO:0000256" key="2">
    <source>
        <dbReference type="SAM" id="Phobius"/>
    </source>
</evidence>
<protein>
    <submittedName>
        <fullName evidence="3">PilN domain-containing protein</fullName>
    </submittedName>
</protein>
<gene>
    <name evidence="3" type="ORF">H8E79_07965</name>
</gene>
<dbReference type="GO" id="GO:0043683">
    <property type="term" value="P:type IV pilus assembly"/>
    <property type="evidence" value="ECO:0007669"/>
    <property type="project" value="TreeGrafter"/>
</dbReference>
<reference evidence="3 4" key="1">
    <citation type="submission" date="2020-08" db="EMBL/GenBank/DDBJ databases">
        <title>Bridging the membrane lipid divide: bacteria of the FCB group superphylum have the potential to synthesize archaeal ether lipids.</title>
        <authorList>
            <person name="Villanueva L."/>
            <person name="Von Meijenfeldt F.A.B."/>
            <person name="Westbye A.B."/>
            <person name="Yadav S."/>
            <person name="Hopmans E.C."/>
            <person name="Dutilh B.E."/>
            <person name="Sinninghe Damste J.S."/>
        </authorList>
    </citation>
    <scope>NUCLEOTIDE SEQUENCE [LARGE SCALE GENOMIC DNA]</scope>
    <source>
        <strain evidence="3">NIOZ-UU81</strain>
    </source>
</reference>